<organism evidence="1">
    <name type="scientific">Arundo donax</name>
    <name type="common">Giant reed</name>
    <name type="synonym">Donax arundinaceus</name>
    <dbReference type="NCBI Taxonomy" id="35708"/>
    <lineage>
        <taxon>Eukaryota</taxon>
        <taxon>Viridiplantae</taxon>
        <taxon>Streptophyta</taxon>
        <taxon>Embryophyta</taxon>
        <taxon>Tracheophyta</taxon>
        <taxon>Spermatophyta</taxon>
        <taxon>Magnoliopsida</taxon>
        <taxon>Liliopsida</taxon>
        <taxon>Poales</taxon>
        <taxon>Poaceae</taxon>
        <taxon>PACMAD clade</taxon>
        <taxon>Arundinoideae</taxon>
        <taxon>Arundineae</taxon>
        <taxon>Arundo</taxon>
    </lineage>
</organism>
<reference evidence="1" key="2">
    <citation type="journal article" date="2015" name="Data Brief">
        <title>Shoot transcriptome of the giant reed, Arundo donax.</title>
        <authorList>
            <person name="Barrero R.A."/>
            <person name="Guerrero F.D."/>
            <person name="Moolhuijzen P."/>
            <person name="Goolsby J.A."/>
            <person name="Tidwell J."/>
            <person name="Bellgard S.E."/>
            <person name="Bellgard M.I."/>
        </authorList>
    </citation>
    <scope>NUCLEOTIDE SEQUENCE</scope>
    <source>
        <tissue evidence="1">Shoot tissue taken approximately 20 cm above the soil surface</tissue>
    </source>
</reference>
<dbReference type="AlphaFoldDB" id="A0A0A8YZK3"/>
<sequence>MCLAIASHLPSKSPFDPLLQISYCCGHQTSCGWYQRASPSAP</sequence>
<proteinExistence type="predicted"/>
<evidence type="ECO:0000313" key="1">
    <source>
        <dbReference type="EMBL" id="JAD29920.1"/>
    </source>
</evidence>
<accession>A0A0A8YZK3</accession>
<name>A0A0A8YZK3_ARUDO</name>
<reference evidence="1" key="1">
    <citation type="submission" date="2014-09" db="EMBL/GenBank/DDBJ databases">
        <authorList>
            <person name="Magalhaes I.L.F."/>
            <person name="Oliveira U."/>
            <person name="Santos F.R."/>
            <person name="Vidigal T.H.D.A."/>
            <person name="Brescovit A.D."/>
            <person name="Santos A.J."/>
        </authorList>
    </citation>
    <scope>NUCLEOTIDE SEQUENCE</scope>
    <source>
        <tissue evidence="1">Shoot tissue taken approximately 20 cm above the soil surface</tissue>
    </source>
</reference>
<dbReference type="EMBL" id="GBRH01267975">
    <property type="protein sequence ID" value="JAD29920.1"/>
    <property type="molecule type" value="Transcribed_RNA"/>
</dbReference>
<protein>
    <submittedName>
        <fullName evidence="1">CSLF3-cellulose synthase-like family F</fullName>
    </submittedName>
</protein>